<organism evidence="4 5">
    <name type="scientific">Pristionchus pacificus</name>
    <name type="common">Parasitic nematode worm</name>
    <dbReference type="NCBI Taxonomy" id="54126"/>
    <lineage>
        <taxon>Eukaryota</taxon>
        <taxon>Metazoa</taxon>
        <taxon>Ecdysozoa</taxon>
        <taxon>Nematoda</taxon>
        <taxon>Chromadorea</taxon>
        <taxon>Rhabditida</taxon>
        <taxon>Rhabditina</taxon>
        <taxon>Diplogasteromorpha</taxon>
        <taxon>Diplogasteroidea</taxon>
        <taxon>Neodiplogasteridae</taxon>
        <taxon>Pristionchus</taxon>
    </lineage>
</organism>
<reference evidence="5" key="1">
    <citation type="journal article" date="2008" name="Nat. Genet.">
        <title>The Pristionchus pacificus genome provides a unique perspective on nematode lifestyle and parasitism.</title>
        <authorList>
            <person name="Dieterich C."/>
            <person name="Clifton S.W."/>
            <person name="Schuster L.N."/>
            <person name="Chinwalla A."/>
            <person name="Delehaunty K."/>
            <person name="Dinkelacker I."/>
            <person name="Fulton L."/>
            <person name="Fulton R."/>
            <person name="Godfrey J."/>
            <person name="Minx P."/>
            <person name="Mitreva M."/>
            <person name="Roeseler W."/>
            <person name="Tian H."/>
            <person name="Witte H."/>
            <person name="Yang S.P."/>
            <person name="Wilson R.K."/>
            <person name="Sommer R.J."/>
        </authorList>
    </citation>
    <scope>NUCLEOTIDE SEQUENCE [LARGE SCALE GENOMIC DNA]</scope>
    <source>
        <strain evidence="5">PS312</strain>
    </source>
</reference>
<keyword evidence="2" id="KW-0472">Membrane</keyword>
<evidence type="ECO:0000256" key="1">
    <source>
        <dbReference type="SAM" id="MobiDB-lite"/>
    </source>
</evidence>
<accession>A0A2A6CFG2</accession>
<evidence type="ECO:0000313" key="5">
    <source>
        <dbReference type="Proteomes" id="UP000005239"/>
    </source>
</evidence>
<feature type="region of interest" description="Disordered" evidence="1">
    <location>
        <begin position="627"/>
        <end position="658"/>
    </location>
</feature>
<keyword evidence="3" id="KW-0732">Signal</keyword>
<evidence type="ECO:0000256" key="2">
    <source>
        <dbReference type="SAM" id="Phobius"/>
    </source>
</evidence>
<gene>
    <name evidence="4" type="primary">WBGene00272282</name>
</gene>
<proteinExistence type="predicted"/>
<keyword evidence="5" id="KW-1185">Reference proteome</keyword>
<evidence type="ECO:0000313" key="4">
    <source>
        <dbReference type="EnsemblMetazoa" id="PPA33913.1"/>
    </source>
</evidence>
<name>A0A2A6CFG2_PRIPA</name>
<feature type="signal peptide" evidence="3">
    <location>
        <begin position="1"/>
        <end position="16"/>
    </location>
</feature>
<dbReference type="AlphaFoldDB" id="A0A2A6CFG2"/>
<accession>A0A8R1UJM6</accession>
<sequence>MSILFILPMLFMQSEAAALQAISPMQEVLYSLNYNERIDFLISHQCPPGNRDKVTLILELNGDGGENGENPECGDTIGFLPINKKRIQVFVTANKYATKIDTITTGSTSTVTDKTVELVNVELVFWKKEALDPADPSLLTTIAYKLFTCDKDGMLTGVDAVHSLFKVAETDTILPIRKNLEKNDATSKILHPIVQCKSVYIDMENFDYLKAGYWNLVLNYTDYSNNSDPIPLPPKIYTTYFVPGTPAIPATPASSGVPATPRIDKTPDQSLSIEYLKKVRCDQDKLTVSPKVTTDEINYKQLLKEASDMELVDSKEKPFFKFKINGSACANQSMTMTYTRTKNNGTKDTGFASSVECKNKNDKWIFAVEGNNNVDLDEDDSVEVECLQHKCRKCGATGVHKKCPNDVQPCDPINITTPNEYDKCYELNIAECTSGIVRLNEVFQKIPTENIKCDGKTEKFYHNGQEILKINCVKSFSVDYQINTLKKTKTDVPTTIERPILFKNAKHCNNITHGCQCIPENATDNLQYFLAMSDKEGKAWLRLNSLIFNVSENIWEYERTVANGTVTDVLKDGRAVKCIAAFVVEKLANPSSGMVFGVNIALLVAVGAIAVPGVIFFINARIKKREARKAAKKDKKKEDASGEKGKNDDKVEEKKNEA</sequence>
<protein>
    <submittedName>
        <fullName evidence="4">Uncharacterized protein</fullName>
    </submittedName>
</protein>
<keyword evidence="2" id="KW-1133">Transmembrane helix</keyword>
<dbReference type="Proteomes" id="UP000005239">
    <property type="component" value="Unassembled WGS sequence"/>
</dbReference>
<reference evidence="4" key="2">
    <citation type="submission" date="2022-06" db="UniProtKB">
        <authorList>
            <consortium name="EnsemblMetazoa"/>
        </authorList>
    </citation>
    <scope>IDENTIFICATION</scope>
    <source>
        <strain evidence="4">PS312</strain>
    </source>
</reference>
<feature type="transmembrane region" description="Helical" evidence="2">
    <location>
        <begin position="594"/>
        <end position="618"/>
    </location>
</feature>
<dbReference type="EnsemblMetazoa" id="PPA33913.1">
    <property type="protein sequence ID" value="PPA33913.1"/>
    <property type="gene ID" value="WBGene00272282"/>
</dbReference>
<feature type="chain" id="PRO_5043624213" evidence="3">
    <location>
        <begin position="17"/>
        <end position="658"/>
    </location>
</feature>
<evidence type="ECO:0000256" key="3">
    <source>
        <dbReference type="SAM" id="SignalP"/>
    </source>
</evidence>
<feature type="compositionally biased region" description="Basic and acidic residues" evidence="1">
    <location>
        <begin position="636"/>
        <end position="658"/>
    </location>
</feature>
<keyword evidence="2" id="KW-0812">Transmembrane</keyword>